<protein>
    <submittedName>
        <fullName evidence="2">Uncharacterized protein</fullName>
    </submittedName>
</protein>
<dbReference type="RefSeq" id="WP_144844307.1">
    <property type="nucleotide sequence ID" value="NZ_VMRJ01000001.1"/>
</dbReference>
<comment type="caution">
    <text evidence="2">The sequence shown here is derived from an EMBL/GenBank/DDBJ whole genome shotgun (WGS) entry which is preliminary data.</text>
</comment>
<organism evidence="2 3">
    <name type="scientific">Hymenobacter setariae</name>
    <dbReference type="NCBI Taxonomy" id="2594794"/>
    <lineage>
        <taxon>Bacteria</taxon>
        <taxon>Pseudomonadati</taxon>
        <taxon>Bacteroidota</taxon>
        <taxon>Cytophagia</taxon>
        <taxon>Cytophagales</taxon>
        <taxon>Hymenobacteraceae</taxon>
        <taxon>Hymenobacter</taxon>
    </lineage>
</organism>
<name>A0A558C390_9BACT</name>
<evidence type="ECO:0000313" key="3">
    <source>
        <dbReference type="Proteomes" id="UP000317624"/>
    </source>
</evidence>
<evidence type="ECO:0000256" key="1">
    <source>
        <dbReference type="SAM" id="SignalP"/>
    </source>
</evidence>
<accession>A0A558C390</accession>
<keyword evidence="3" id="KW-1185">Reference proteome</keyword>
<keyword evidence="1" id="KW-0732">Signal</keyword>
<proteinExistence type="predicted"/>
<dbReference type="OrthoDB" id="9885019at2"/>
<sequence>MKHFLLAGLLLAAIPTLAQTAPPAGQEAAQPTKRDNVIILHTTDSVAVAYSKLGRVLLDGGYPIDRSDKELGYINTSYRPTQNRAVEAAYRFSIKPSKEGAIIEVRGMCKMPSMRLGDTPIDYRGAFGSAPGIAWQEMSRLALSYKAPVVTYKRQN</sequence>
<dbReference type="EMBL" id="VMRJ01000001">
    <property type="protein sequence ID" value="TVT43122.1"/>
    <property type="molecule type" value="Genomic_DNA"/>
</dbReference>
<feature type="signal peptide" evidence="1">
    <location>
        <begin position="1"/>
        <end position="20"/>
    </location>
</feature>
<evidence type="ECO:0000313" key="2">
    <source>
        <dbReference type="EMBL" id="TVT43122.1"/>
    </source>
</evidence>
<gene>
    <name evidence="2" type="ORF">FNT36_03245</name>
</gene>
<reference evidence="2 3" key="1">
    <citation type="submission" date="2019-07" db="EMBL/GenBank/DDBJ databases">
        <title>Hymenobacter sp. straun FUR1 Genome sequencing and assembly.</title>
        <authorList>
            <person name="Chhetri G."/>
        </authorList>
    </citation>
    <scope>NUCLEOTIDE SEQUENCE [LARGE SCALE GENOMIC DNA]</scope>
    <source>
        <strain evidence="2 3">Fur1</strain>
    </source>
</reference>
<dbReference type="AlphaFoldDB" id="A0A558C390"/>
<dbReference type="Proteomes" id="UP000317624">
    <property type="component" value="Unassembled WGS sequence"/>
</dbReference>
<feature type="chain" id="PRO_5035257178" evidence="1">
    <location>
        <begin position="21"/>
        <end position="156"/>
    </location>
</feature>